<keyword evidence="2" id="KW-1185">Reference proteome</keyword>
<dbReference type="PANTHER" id="PTHR10000">
    <property type="entry name" value="PHOSPHOSERINE PHOSPHATASE"/>
    <property type="match status" value="1"/>
</dbReference>
<dbReference type="InterPro" id="IPR006379">
    <property type="entry name" value="HAD-SF_hydro_IIB"/>
</dbReference>
<dbReference type="Pfam" id="PF08282">
    <property type="entry name" value="Hydrolase_3"/>
    <property type="match status" value="2"/>
</dbReference>
<accession>A0ABS6GY36</accession>
<keyword evidence="1" id="KW-0378">Hydrolase</keyword>
<dbReference type="SFLD" id="SFLDS00003">
    <property type="entry name" value="Haloacid_Dehalogenase"/>
    <property type="match status" value="1"/>
</dbReference>
<proteinExistence type="predicted"/>
<name>A0ABS6GY36_MAMLE</name>
<dbReference type="NCBIfam" id="TIGR01484">
    <property type="entry name" value="HAD-SF-IIB"/>
    <property type="match status" value="1"/>
</dbReference>
<evidence type="ECO:0000313" key="2">
    <source>
        <dbReference type="Proteomes" id="UP000770161"/>
    </source>
</evidence>
<protein>
    <submittedName>
        <fullName evidence="1">Cof-type HAD-IIB family hydrolase</fullName>
    </submittedName>
</protein>
<sequence>MGNYKIVALDLDGTLLDSEKNIAKSTAQYLISIQKKFPIILITGRAYKNSKYYYKILNSHSYLVTNNGAQIFYNNSLITQSEIRNDNIEKLMSLSKKYKLKYVAFTEKDILFELKKMDILEESILKFTFIDIQSKQLNKNLVNEIQDIKGIDITNNTYKSIEINRQGVNKGTALQYIAKKLNVSLKECIVIGDSLNDLSMFTTNAISVAMGNAKRIIKENSDFITLDNDNKGVEVALKKLLNQRFY</sequence>
<gene>
    <name evidence="1" type="ORF">KQ656_10350</name>
</gene>
<dbReference type="PANTHER" id="PTHR10000:SF8">
    <property type="entry name" value="HAD SUPERFAMILY HYDROLASE-LIKE, TYPE 3"/>
    <property type="match status" value="1"/>
</dbReference>
<evidence type="ECO:0000313" key="1">
    <source>
        <dbReference type="EMBL" id="MBU6114364.1"/>
    </source>
</evidence>
<dbReference type="GO" id="GO:0016787">
    <property type="term" value="F:hydrolase activity"/>
    <property type="evidence" value="ECO:0007669"/>
    <property type="project" value="UniProtKB-KW"/>
</dbReference>
<dbReference type="EMBL" id="JAHLZN010000022">
    <property type="protein sequence ID" value="MBU6114364.1"/>
    <property type="molecule type" value="Genomic_DNA"/>
</dbReference>
<comment type="caution">
    <text evidence="1">The sequence shown here is derived from an EMBL/GenBank/DDBJ whole genome shotgun (WGS) entry which is preliminary data.</text>
</comment>
<organism evidence="1 2">
    <name type="scientific">Mammaliicoccus lentus</name>
    <name type="common">Staphylococcus lentus</name>
    <dbReference type="NCBI Taxonomy" id="42858"/>
    <lineage>
        <taxon>Bacteria</taxon>
        <taxon>Bacillati</taxon>
        <taxon>Bacillota</taxon>
        <taxon>Bacilli</taxon>
        <taxon>Bacillales</taxon>
        <taxon>Staphylococcaceae</taxon>
        <taxon>Mammaliicoccus</taxon>
    </lineage>
</organism>
<dbReference type="SFLD" id="SFLDG01140">
    <property type="entry name" value="C2.B:_Phosphomannomutase_and_P"/>
    <property type="match status" value="1"/>
</dbReference>
<dbReference type="RefSeq" id="WP_216683794.1">
    <property type="nucleotide sequence ID" value="NZ_JAHLZN010000022.1"/>
</dbReference>
<reference evidence="1 2" key="1">
    <citation type="submission" date="2021-06" db="EMBL/GenBank/DDBJ databases">
        <title>Staphylococcus lentus K169 genome sequencing.</title>
        <authorList>
            <person name="Sundareshan S."/>
            <person name="Akhila D.S."/>
            <person name="Prachi D."/>
            <person name="Sivakumar R."/>
            <person name="Rajendhran J."/>
            <person name="Isloor S."/>
            <person name="Hegde N.R."/>
        </authorList>
    </citation>
    <scope>NUCLEOTIDE SEQUENCE [LARGE SCALE GENOMIC DNA]</scope>
    <source>
        <strain evidence="1 2">K169</strain>
    </source>
</reference>
<dbReference type="Proteomes" id="UP000770161">
    <property type="component" value="Unassembled WGS sequence"/>
</dbReference>